<name>A0A448WY00_9PLAT</name>
<protein>
    <submittedName>
        <fullName evidence="1">Uncharacterized protein</fullName>
    </submittedName>
</protein>
<gene>
    <name evidence="1" type="ORF">PXEA_LOCUS16403</name>
</gene>
<organism evidence="1 2">
    <name type="scientific">Protopolystoma xenopodis</name>
    <dbReference type="NCBI Taxonomy" id="117903"/>
    <lineage>
        <taxon>Eukaryota</taxon>
        <taxon>Metazoa</taxon>
        <taxon>Spiralia</taxon>
        <taxon>Lophotrochozoa</taxon>
        <taxon>Platyhelminthes</taxon>
        <taxon>Monogenea</taxon>
        <taxon>Polyopisthocotylea</taxon>
        <taxon>Polystomatidea</taxon>
        <taxon>Polystomatidae</taxon>
        <taxon>Protopolystoma</taxon>
    </lineage>
</organism>
<evidence type="ECO:0000313" key="2">
    <source>
        <dbReference type="Proteomes" id="UP000784294"/>
    </source>
</evidence>
<keyword evidence="2" id="KW-1185">Reference proteome</keyword>
<evidence type="ECO:0000313" key="1">
    <source>
        <dbReference type="EMBL" id="VEL22963.1"/>
    </source>
</evidence>
<dbReference type="Proteomes" id="UP000784294">
    <property type="component" value="Unassembled WGS sequence"/>
</dbReference>
<reference evidence="1" key="1">
    <citation type="submission" date="2018-11" db="EMBL/GenBank/DDBJ databases">
        <authorList>
            <consortium name="Pathogen Informatics"/>
        </authorList>
    </citation>
    <scope>NUCLEOTIDE SEQUENCE</scope>
</reference>
<sequence length="218" mass="24370">MGRAMIMGQRGQFIFHSAHLGFTSRLLFDSLASIFISRFYLILYILPSHGKYSPPVASTGNGTSIWIRGSSSNTRKSPHLCHAIRKPEILVGPAKKSQQTRVVIPNLSMHLLFCLLITSSEPAWHHRPCFPDSHSPRRPSLRLTQSCCLIVYVTRSLGESLGLSVARDAHKLPRLDALNVYKCRLYGRLSMHPCRARASRIRPVQLVSSSVGQLNRTA</sequence>
<accession>A0A448WY00</accession>
<comment type="caution">
    <text evidence="1">The sequence shown here is derived from an EMBL/GenBank/DDBJ whole genome shotgun (WGS) entry which is preliminary data.</text>
</comment>
<dbReference type="AlphaFoldDB" id="A0A448WY00"/>
<proteinExistence type="predicted"/>
<dbReference type="EMBL" id="CAAALY010059311">
    <property type="protein sequence ID" value="VEL22963.1"/>
    <property type="molecule type" value="Genomic_DNA"/>
</dbReference>